<sequence length="66" mass="7839">MNDEMTIEQMVTELNERIAWFQGDDFNLDEAKRKFIEARELSKKITSTLEDMRHDIEVLGEDFSVE</sequence>
<keyword evidence="2" id="KW-1185">Reference proteome</keyword>
<dbReference type="GO" id="GO:0009318">
    <property type="term" value="C:exodeoxyribonuclease VII complex"/>
    <property type="evidence" value="ECO:0007669"/>
    <property type="project" value="InterPro"/>
</dbReference>
<name>A0A6S4GS17_9BACT</name>
<organism evidence="1 2">
    <name type="scientific">Candidatus Nanosynbacter lyticus</name>
    <dbReference type="NCBI Taxonomy" id="2093824"/>
    <lineage>
        <taxon>Bacteria</taxon>
        <taxon>Candidatus Saccharimonadota</taxon>
        <taxon>Candidatus Saccharimonadia</taxon>
        <taxon>Candidatus Nanosynbacterales</taxon>
        <taxon>Candidatus Nanosynbacteraceae</taxon>
        <taxon>Candidatus Nanosynbacter</taxon>
    </lineage>
</organism>
<accession>A0A6S4GS17</accession>
<dbReference type="KEGG" id="sox:TM7x_01100"/>
<dbReference type="GO" id="GO:0008855">
    <property type="term" value="F:exodeoxyribonuclease VII activity"/>
    <property type="evidence" value="ECO:0007669"/>
    <property type="project" value="InterPro"/>
</dbReference>
<gene>
    <name evidence="1" type="ORF">TM7x_01100</name>
</gene>
<evidence type="ECO:0000313" key="2">
    <source>
        <dbReference type="Proteomes" id="UP000030902"/>
    </source>
</evidence>
<dbReference type="SUPFAM" id="SSF116842">
    <property type="entry name" value="XseB-like"/>
    <property type="match status" value="1"/>
</dbReference>
<dbReference type="RefSeq" id="WP_039327077.1">
    <property type="nucleotide sequence ID" value="NZ_CP007496.1"/>
</dbReference>
<evidence type="ECO:0000313" key="1">
    <source>
        <dbReference type="EMBL" id="AJA06758.1"/>
    </source>
</evidence>
<dbReference type="Proteomes" id="UP000030902">
    <property type="component" value="Chromosome"/>
</dbReference>
<dbReference type="EMBL" id="CP007496">
    <property type="protein sequence ID" value="AJA06758.1"/>
    <property type="molecule type" value="Genomic_DNA"/>
</dbReference>
<dbReference type="GO" id="GO:0006308">
    <property type="term" value="P:DNA catabolic process"/>
    <property type="evidence" value="ECO:0007669"/>
    <property type="project" value="InterPro"/>
</dbReference>
<dbReference type="Gene3D" id="1.10.287.1040">
    <property type="entry name" value="Exonuclease VII, small subunit"/>
    <property type="match status" value="1"/>
</dbReference>
<protein>
    <submittedName>
        <fullName evidence="1">Uncharacterized protein</fullName>
    </submittedName>
</protein>
<dbReference type="AlphaFoldDB" id="A0A6S4GS17"/>
<proteinExistence type="predicted"/>
<dbReference type="InterPro" id="IPR037004">
    <property type="entry name" value="Exonuc_VII_ssu_sf"/>
</dbReference>
<reference evidence="1 2" key="1">
    <citation type="journal article" date="2015" name="Proc. Natl. Acad. Sci. U.S.A.">
        <title>Cultivation of a human-associated TM7 phylotype reveals a reduced genome and epibiotic parasitic lifestyle.</title>
        <authorList>
            <person name="He X."/>
            <person name="McLean J.S."/>
            <person name="Edlund A."/>
            <person name="Yooseph S."/>
            <person name="Hall A.P."/>
            <person name="Liu S.Y."/>
            <person name="Dorrestein P.C."/>
            <person name="Esquenazi E."/>
            <person name="Hunter R.C."/>
            <person name="Cheng G."/>
            <person name="Nelson K.E."/>
            <person name="Lux R."/>
            <person name="Shi W."/>
        </authorList>
    </citation>
    <scope>NUCLEOTIDE SEQUENCE [LARGE SCALE GENOMIC DNA]</scope>
    <source>
        <strain evidence="1 2">TM7x</strain>
    </source>
</reference>